<gene>
    <name evidence="3" type="ORF">M8523_10855</name>
</gene>
<dbReference type="AlphaFoldDB" id="A0AA41YWH2"/>
<feature type="domain" description="SpoVT-AbrB" evidence="2">
    <location>
        <begin position="3"/>
        <end position="48"/>
    </location>
</feature>
<dbReference type="InterPro" id="IPR037914">
    <property type="entry name" value="SpoVT-AbrB_sf"/>
</dbReference>
<dbReference type="EMBL" id="JAMOIM010000006">
    <property type="protein sequence ID" value="MCW6508516.1"/>
    <property type="molecule type" value="Genomic_DNA"/>
</dbReference>
<evidence type="ECO:0000313" key="4">
    <source>
        <dbReference type="Proteomes" id="UP001165667"/>
    </source>
</evidence>
<evidence type="ECO:0000313" key="3">
    <source>
        <dbReference type="EMBL" id="MCW6508516.1"/>
    </source>
</evidence>
<evidence type="ECO:0000256" key="1">
    <source>
        <dbReference type="PROSITE-ProRule" id="PRU01076"/>
    </source>
</evidence>
<protein>
    <submittedName>
        <fullName evidence="3">AbrB/MazE/SpoVT family DNA-binding domain-containing protein</fullName>
    </submittedName>
</protein>
<proteinExistence type="predicted"/>
<accession>A0AA41YWH2</accession>
<dbReference type="PROSITE" id="PS51740">
    <property type="entry name" value="SPOVT_ABRB"/>
    <property type="match status" value="1"/>
</dbReference>
<organism evidence="3 4">
    <name type="scientific">Lichenifustis flavocetrariae</name>
    <dbReference type="NCBI Taxonomy" id="2949735"/>
    <lineage>
        <taxon>Bacteria</taxon>
        <taxon>Pseudomonadati</taxon>
        <taxon>Pseudomonadota</taxon>
        <taxon>Alphaproteobacteria</taxon>
        <taxon>Hyphomicrobiales</taxon>
        <taxon>Lichenihabitantaceae</taxon>
        <taxon>Lichenifustis</taxon>
    </lineage>
</organism>
<keyword evidence="4" id="KW-1185">Reference proteome</keyword>
<dbReference type="Proteomes" id="UP001165667">
    <property type="component" value="Unassembled WGS sequence"/>
</dbReference>
<evidence type="ECO:0000259" key="2">
    <source>
        <dbReference type="PROSITE" id="PS51740"/>
    </source>
</evidence>
<name>A0AA41YWH2_9HYPH</name>
<dbReference type="SMART" id="SM00966">
    <property type="entry name" value="SpoVT_AbrB"/>
    <property type="match status" value="1"/>
</dbReference>
<dbReference type="SUPFAM" id="SSF89447">
    <property type="entry name" value="AbrB/MazE/MraZ-like"/>
    <property type="match status" value="1"/>
</dbReference>
<keyword evidence="1 3" id="KW-0238">DNA-binding</keyword>
<reference evidence="3" key="1">
    <citation type="submission" date="2022-05" db="EMBL/GenBank/DDBJ databases">
        <authorList>
            <person name="Pankratov T."/>
        </authorList>
    </citation>
    <scope>NUCLEOTIDE SEQUENCE</scope>
    <source>
        <strain evidence="3">BP6-180914</strain>
    </source>
</reference>
<dbReference type="NCBIfam" id="TIGR01439">
    <property type="entry name" value="lp_hng_hel_AbrB"/>
    <property type="match status" value="1"/>
</dbReference>
<sequence length="82" mass="9256">MVREIARIAEGGRIVIPAKMRKALGVDKGDALWLELHGDELRLKPARSALRRLQQKLLDYAPKGRLASEELVADRRIEAARE</sequence>
<dbReference type="InterPro" id="IPR007159">
    <property type="entry name" value="SpoVT-AbrB_dom"/>
</dbReference>
<dbReference type="GO" id="GO:0003677">
    <property type="term" value="F:DNA binding"/>
    <property type="evidence" value="ECO:0007669"/>
    <property type="project" value="UniProtKB-UniRule"/>
</dbReference>
<dbReference type="RefSeq" id="WP_282584887.1">
    <property type="nucleotide sequence ID" value="NZ_JAMOIM010000006.1"/>
</dbReference>
<comment type="caution">
    <text evidence="3">The sequence shown here is derived from an EMBL/GenBank/DDBJ whole genome shotgun (WGS) entry which is preliminary data.</text>
</comment>
<dbReference type="Gene3D" id="2.10.260.10">
    <property type="match status" value="1"/>
</dbReference>
<dbReference type="Pfam" id="PF04014">
    <property type="entry name" value="MazE_antitoxin"/>
    <property type="match status" value="1"/>
</dbReference>